<evidence type="ECO:0000313" key="2">
    <source>
        <dbReference type="Proteomes" id="UP000283458"/>
    </source>
</evidence>
<reference evidence="1 2" key="1">
    <citation type="submission" date="2018-09" db="EMBL/GenBank/DDBJ databases">
        <authorList>
            <person name="Zhu H."/>
        </authorList>
    </citation>
    <scope>NUCLEOTIDE SEQUENCE [LARGE SCALE GENOMIC DNA]</scope>
    <source>
        <strain evidence="1 2">K2W22B-5</strain>
    </source>
</reference>
<dbReference type="Proteomes" id="UP000283458">
    <property type="component" value="Unassembled WGS sequence"/>
</dbReference>
<comment type="caution">
    <text evidence="1">The sequence shown here is derived from an EMBL/GenBank/DDBJ whole genome shotgun (WGS) entry which is preliminary data.</text>
</comment>
<accession>A0A418VX05</accession>
<proteinExistence type="predicted"/>
<name>A0A418VX05_9PROT</name>
<organism evidence="1 2">
    <name type="scientific">Azospirillum cavernae</name>
    <dbReference type="NCBI Taxonomy" id="2320860"/>
    <lineage>
        <taxon>Bacteria</taxon>
        <taxon>Pseudomonadati</taxon>
        <taxon>Pseudomonadota</taxon>
        <taxon>Alphaproteobacteria</taxon>
        <taxon>Rhodospirillales</taxon>
        <taxon>Azospirillaceae</taxon>
        <taxon>Azospirillum</taxon>
    </lineage>
</organism>
<dbReference type="EMBL" id="QYUL01000002">
    <property type="protein sequence ID" value="RJF81687.1"/>
    <property type="molecule type" value="Genomic_DNA"/>
</dbReference>
<keyword evidence="2" id="KW-1185">Reference proteome</keyword>
<gene>
    <name evidence="1" type="ORF">D3877_16330</name>
</gene>
<protein>
    <submittedName>
        <fullName evidence="1">Uncharacterized protein</fullName>
    </submittedName>
</protein>
<sequence>MPMYKNTILRNKSRTITVLNRLARMLNDYLHHIASRLDKGLIDSQLWRHFFHKRPIIICSHI</sequence>
<evidence type="ECO:0000313" key="1">
    <source>
        <dbReference type="EMBL" id="RJF81687.1"/>
    </source>
</evidence>
<dbReference type="AlphaFoldDB" id="A0A418VX05"/>